<dbReference type="InterPro" id="IPR014001">
    <property type="entry name" value="Helicase_ATP-bd"/>
</dbReference>
<dbReference type="PROSITE" id="PS51194">
    <property type="entry name" value="HELICASE_CTER"/>
    <property type="match status" value="1"/>
</dbReference>
<dbReference type="GO" id="GO:0005524">
    <property type="term" value="F:ATP binding"/>
    <property type="evidence" value="ECO:0007669"/>
    <property type="project" value="UniProtKB-KW"/>
</dbReference>
<comment type="caution">
    <text evidence="6">The sequence shown here is derived from an EMBL/GenBank/DDBJ whole genome shotgun (WGS) entry which is preliminary data.</text>
</comment>
<dbReference type="Pfam" id="PF00270">
    <property type="entry name" value="DEAD"/>
    <property type="match status" value="1"/>
</dbReference>
<dbReference type="PANTHER" id="PTHR30580">
    <property type="entry name" value="PRIMOSOMAL PROTEIN N"/>
    <property type="match status" value="1"/>
</dbReference>
<reference evidence="6 7" key="1">
    <citation type="submission" date="2014-06" db="EMBL/GenBank/DDBJ databases">
        <title>Draft genome sequence of Paenibacillus sp. MSt1.</title>
        <authorList>
            <person name="Aw Y.K."/>
            <person name="Ong K.S."/>
            <person name="Gan H.M."/>
            <person name="Lee S.M."/>
        </authorList>
    </citation>
    <scope>NUCLEOTIDE SEQUENCE [LARGE SCALE GENOMIC DNA]</scope>
    <source>
        <strain evidence="6 7">MSt1</strain>
    </source>
</reference>
<dbReference type="SUPFAM" id="SSF52540">
    <property type="entry name" value="P-loop containing nucleoside triphosphate hydrolases"/>
    <property type="match status" value="1"/>
</dbReference>
<dbReference type="Gene3D" id="3.40.50.300">
    <property type="entry name" value="P-loop containing nucleotide triphosphate hydrolases"/>
    <property type="match status" value="2"/>
</dbReference>
<keyword evidence="6" id="KW-0378">Hydrolase</keyword>
<evidence type="ECO:0000313" key="7">
    <source>
        <dbReference type="Proteomes" id="UP000028123"/>
    </source>
</evidence>
<dbReference type="GO" id="GO:0003677">
    <property type="term" value="F:DNA binding"/>
    <property type="evidence" value="ECO:0007669"/>
    <property type="project" value="UniProtKB-KW"/>
</dbReference>
<dbReference type="Proteomes" id="UP000028123">
    <property type="component" value="Unassembled WGS sequence"/>
</dbReference>
<gene>
    <name evidence="6" type="ORF">ET33_04170</name>
</gene>
<dbReference type="PANTHER" id="PTHR30580:SF1">
    <property type="entry name" value="COMF OPERON PROTEIN 1"/>
    <property type="match status" value="1"/>
</dbReference>
<dbReference type="EMBL" id="JNVM01000011">
    <property type="protein sequence ID" value="KEQ25261.1"/>
    <property type="molecule type" value="Genomic_DNA"/>
</dbReference>
<dbReference type="GO" id="GO:0006310">
    <property type="term" value="P:DNA recombination"/>
    <property type="evidence" value="ECO:0007669"/>
    <property type="project" value="TreeGrafter"/>
</dbReference>
<feature type="domain" description="Helicase C-terminal" evidence="5">
    <location>
        <begin position="472"/>
        <end position="620"/>
    </location>
</feature>
<keyword evidence="2" id="KW-0067">ATP-binding</keyword>
<protein>
    <submittedName>
        <fullName evidence="6">Helicase</fullName>
    </submittedName>
</protein>
<dbReference type="GO" id="GO:0006270">
    <property type="term" value="P:DNA replication initiation"/>
    <property type="evidence" value="ECO:0007669"/>
    <property type="project" value="TreeGrafter"/>
</dbReference>
<evidence type="ECO:0000256" key="2">
    <source>
        <dbReference type="ARBA" id="ARBA00022840"/>
    </source>
</evidence>
<dbReference type="AlphaFoldDB" id="A0A081P3I8"/>
<proteinExistence type="predicted"/>
<dbReference type="OrthoDB" id="2077914at2"/>
<dbReference type="SMART" id="SM00490">
    <property type="entry name" value="HELICc"/>
    <property type="match status" value="1"/>
</dbReference>
<evidence type="ECO:0000256" key="1">
    <source>
        <dbReference type="ARBA" id="ARBA00022741"/>
    </source>
</evidence>
<dbReference type="RefSeq" id="WP_036682899.1">
    <property type="nucleotide sequence ID" value="NZ_JNVM01000011.1"/>
</dbReference>
<organism evidence="6 7">
    <name type="scientific">Paenibacillus tyrfis</name>
    <dbReference type="NCBI Taxonomy" id="1501230"/>
    <lineage>
        <taxon>Bacteria</taxon>
        <taxon>Bacillati</taxon>
        <taxon>Bacillota</taxon>
        <taxon>Bacilli</taxon>
        <taxon>Bacillales</taxon>
        <taxon>Paenibacillaceae</taxon>
        <taxon>Paenibacillus</taxon>
    </lineage>
</organism>
<evidence type="ECO:0000259" key="4">
    <source>
        <dbReference type="PROSITE" id="PS51192"/>
    </source>
</evidence>
<keyword evidence="1" id="KW-0547">Nucleotide-binding</keyword>
<evidence type="ECO:0000259" key="5">
    <source>
        <dbReference type="PROSITE" id="PS51194"/>
    </source>
</evidence>
<dbReference type="InterPro" id="IPR001650">
    <property type="entry name" value="Helicase_C-like"/>
</dbReference>
<accession>A0A081P3I8</accession>
<name>A0A081P3I8_9BACL</name>
<dbReference type="GO" id="GO:0006302">
    <property type="term" value="P:double-strand break repair"/>
    <property type="evidence" value="ECO:0007669"/>
    <property type="project" value="TreeGrafter"/>
</dbReference>
<dbReference type="eggNOG" id="COG4098">
    <property type="taxonomic scope" value="Bacteria"/>
</dbReference>
<evidence type="ECO:0000256" key="3">
    <source>
        <dbReference type="ARBA" id="ARBA00023125"/>
    </source>
</evidence>
<evidence type="ECO:0000313" key="6">
    <source>
        <dbReference type="EMBL" id="KEQ25261.1"/>
    </source>
</evidence>
<feature type="domain" description="Helicase ATP-binding" evidence="4">
    <location>
        <begin position="288"/>
        <end position="440"/>
    </location>
</feature>
<dbReference type="PROSITE" id="PS51192">
    <property type="entry name" value="HELICASE_ATP_BIND_1"/>
    <property type="match status" value="1"/>
</dbReference>
<dbReference type="SMART" id="SM00487">
    <property type="entry name" value="DEXDc"/>
    <property type="match status" value="1"/>
</dbReference>
<keyword evidence="3" id="KW-0238">DNA-binding</keyword>
<dbReference type="Pfam" id="PF00271">
    <property type="entry name" value="Helicase_C"/>
    <property type="match status" value="1"/>
</dbReference>
<dbReference type="InterPro" id="IPR011545">
    <property type="entry name" value="DEAD/DEAH_box_helicase_dom"/>
</dbReference>
<keyword evidence="7" id="KW-1185">Reference proteome</keyword>
<sequence>MKAFVYAAMTADGCSWHVSLDMRADRDYWTDQAGGRFKLRVLEPALSFGQACEIKRKLKASSSSSNMLESLRTAAREIGLHPEAVADWKLWDWAGTADGLSDEARHFANRTINAMCLSMNGRYLLMEEFMGLMQHEGSQAVAESPAYFLQLAWIQGRVELEAGVELDRSEGRRWSLLPQAWKGKCKRCGSQGMFGGQAGIEASPVRWTQCEDCGGPCAYCEACLTMGRSRYCTPIVRANNSPDVTIMPLADEDMEIYLRSWGLSNVQAEASGSALQFLKANKSLSREKAQDPHAPRFLIWAVTGAGKTEMIFPMVQYTLAKGGRVAIATPRRDVVLELKPRLEKAFPHTKVVTLYGGSEQRWEQGELTLATTHQLMRFRQAFDLVIVDEIDAYPYHNNPMLIYAAEQVCASGGAYILLSATPPEELQRAVKRNRLPHARVAARYHRHPLPEPSLLACPPLRQMLAQNVLNSKLKGHLASSLERGAQVFVFVPKIAMVEPFVALLRQSFPSVNVQGTSSKDADRSQKVIDFRATSIRMLVTTTILERGVTIPKSDVFIIDADSPVFDSAALVQMAGRAGRSAQDPRGRVYFAAKEKTRSQAHARRQIAEMNVIARKKGYID</sequence>
<dbReference type="InterPro" id="IPR027417">
    <property type="entry name" value="P-loop_NTPase"/>
</dbReference>
<keyword evidence="6" id="KW-0347">Helicase</keyword>
<dbReference type="GO" id="GO:0043138">
    <property type="term" value="F:3'-5' DNA helicase activity"/>
    <property type="evidence" value="ECO:0007669"/>
    <property type="project" value="TreeGrafter"/>
</dbReference>